<dbReference type="AlphaFoldDB" id="A0A382ZWW2"/>
<feature type="non-terminal residue" evidence="1">
    <location>
        <position position="49"/>
    </location>
</feature>
<protein>
    <submittedName>
        <fullName evidence="1">Uncharacterized protein</fullName>
    </submittedName>
</protein>
<sequence length="49" mass="5541">MRMRATLLLSIVGALFLQPSLSADESLKVMTYNLRYASNSKPNAWPDRL</sequence>
<proteinExistence type="predicted"/>
<reference evidence="1" key="1">
    <citation type="submission" date="2018-05" db="EMBL/GenBank/DDBJ databases">
        <authorList>
            <person name="Lanie J.A."/>
            <person name="Ng W.-L."/>
            <person name="Kazmierczak K.M."/>
            <person name="Andrzejewski T.M."/>
            <person name="Davidsen T.M."/>
            <person name="Wayne K.J."/>
            <person name="Tettelin H."/>
            <person name="Glass J.I."/>
            <person name="Rusch D."/>
            <person name="Podicherti R."/>
            <person name="Tsui H.-C.T."/>
            <person name="Winkler M.E."/>
        </authorList>
    </citation>
    <scope>NUCLEOTIDE SEQUENCE</scope>
</reference>
<name>A0A382ZWW2_9ZZZZ</name>
<organism evidence="1">
    <name type="scientific">marine metagenome</name>
    <dbReference type="NCBI Taxonomy" id="408172"/>
    <lineage>
        <taxon>unclassified sequences</taxon>
        <taxon>metagenomes</taxon>
        <taxon>ecological metagenomes</taxon>
    </lineage>
</organism>
<dbReference type="EMBL" id="UINC01187329">
    <property type="protein sequence ID" value="SVD99994.1"/>
    <property type="molecule type" value="Genomic_DNA"/>
</dbReference>
<evidence type="ECO:0000313" key="1">
    <source>
        <dbReference type="EMBL" id="SVD99994.1"/>
    </source>
</evidence>
<gene>
    <name evidence="1" type="ORF">METZ01_LOCUS452848</name>
</gene>
<accession>A0A382ZWW2</accession>